<evidence type="ECO:0000313" key="1">
    <source>
        <dbReference type="EMBL" id="SMF49511.1"/>
    </source>
</evidence>
<accession>A0A1Y6C9H1</accession>
<keyword evidence="2" id="KW-1185">Reference proteome</keyword>
<name>A0A1Y6C9H1_9NEIS</name>
<dbReference type="InterPro" id="IPR016631">
    <property type="entry name" value="Regulatory_RpfE"/>
</dbReference>
<dbReference type="RefSeq" id="WP_085277656.1">
    <property type="nucleotide sequence ID" value="NZ_FXAG01000026.1"/>
</dbReference>
<protein>
    <submittedName>
        <fullName evidence="1">Uncharacterized protein</fullName>
    </submittedName>
</protein>
<proteinExistence type="predicted"/>
<dbReference type="AlphaFoldDB" id="A0A1Y6C9H1"/>
<evidence type="ECO:0000313" key="2">
    <source>
        <dbReference type="Proteomes" id="UP000192920"/>
    </source>
</evidence>
<sequence length="340" mass="36849">MKLTLIAPGLSWLDAHDGAEVLKGLALPALATLLGRARIDAAPTSLSALTAQSFGLSHLAPARQGALAAGLDASTGHWLIADPVHVRIDRDRALLADVGVMNLAQHEADALVGSLNRHFAEDGMTFYAPQPGRWYVRLAAASGASFTPLMDAVGENINEHLPGGSNGLMWSRWLNEMQMLLYTHPTNDQREAQGEVSVNSVWLWGEAEAVAQPTAPAARLFSDDPTWQGLAQQAGQHADSVPFAFDALAEALRGEDAALLHLDRLLAPAQYRDAWGWRDALMQLEADWFAPLLAALKAGRISQLTLTTHGQAGFSANVARYDLWKFWRRARPLTSLYPAE</sequence>
<organism evidence="1 2">
    <name type="scientific">Pseudogulbenkiania subflava DSM 22618</name>
    <dbReference type="NCBI Taxonomy" id="1123014"/>
    <lineage>
        <taxon>Bacteria</taxon>
        <taxon>Pseudomonadati</taxon>
        <taxon>Pseudomonadota</taxon>
        <taxon>Betaproteobacteria</taxon>
        <taxon>Neisseriales</taxon>
        <taxon>Chromobacteriaceae</taxon>
        <taxon>Pseudogulbenkiania</taxon>
    </lineage>
</organism>
<dbReference type="EMBL" id="FXAG01000026">
    <property type="protein sequence ID" value="SMF49511.1"/>
    <property type="molecule type" value="Genomic_DNA"/>
</dbReference>
<dbReference type="Proteomes" id="UP000192920">
    <property type="component" value="Unassembled WGS sequence"/>
</dbReference>
<reference evidence="2" key="1">
    <citation type="submission" date="2017-04" db="EMBL/GenBank/DDBJ databases">
        <authorList>
            <person name="Varghese N."/>
            <person name="Submissions S."/>
        </authorList>
    </citation>
    <scope>NUCLEOTIDE SEQUENCE [LARGE SCALE GENOMIC DNA]</scope>
    <source>
        <strain evidence="2">DSM 22618</strain>
    </source>
</reference>
<dbReference type="STRING" id="1123014.SAMN02745746_03650"/>
<dbReference type="PIRSF" id="PIRSF015283">
    <property type="entry name" value="Regulatory_RpfE"/>
    <property type="match status" value="1"/>
</dbReference>
<gene>
    <name evidence="1" type="ORF">SAMN02745746_03650</name>
</gene>